<keyword evidence="3" id="KW-1185">Reference proteome</keyword>
<dbReference type="STRING" id="4999.A0A1Y1UB14"/>
<dbReference type="PANTHER" id="PTHR19321">
    <property type="entry name" value="PROTEIN REGULATOR OF CYTOKINESIS 1 PRC1-RELATED"/>
    <property type="match status" value="1"/>
</dbReference>
<dbReference type="GO" id="GO:1990023">
    <property type="term" value="C:mitotic spindle midzone"/>
    <property type="evidence" value="ECO:0007669"/>
    <property type="project" value="TreeGrafter"/>
</dbReference>
<evidence type="ECO:0000313" key="2">
    <source>
        <dbReference type="EMBL" id="ORX35209.1"/>
    </source>
</evidence>
<dbReference type="EMBL" id="NBSH01000011">
    <property type="protein sequence ID" value="ORX35209.1"/>
    <property type="molecule type" value="Genomic_DNA"/>
</dbReference>
<feature type="region of interest" description="Disordered" evidence="1">
    <location>
        <begin position="533"/>
        <end position="553"/>
    </location>
</feature>
<feature type="region of interest" description="Disordered" evidence="1">
    <location>
        <begin position="567"/>
        <end position="633"/>
    </location>
</feature>
<dbReference type="Proteomes" id="UP000193218">
    <property type="component" value="Unassembled WGS sequence"/>
</dbReference>
<dbReference type="Pfam" id="PF03999">
    <property type="entry name" value="MAP65_ASE1"/>
    <property type="match status" value="1"/>
</dbReference>
<sequence length="653" mass="73584">MAAYLAEHVQHLQSLHTLLGLPPDALKSDEAHIESAIREAVSTLISNREEEVESWKAKIEQAGVDLQGVQVAIGERAVKHHAVDSGVALPTQWDEMIRRRGQFEQSYQERMRRIDGLRSQIDALASLLGPPVEPALPPQPIASSSKGGPSPTWLAVGDDVLRSYEALLQRAIEERESRTQQLYDHFRDLLFFHVELALPSLPSSSSSSNDFPPSLMSKSGSNVETYRDTLSEYIRINAPAMNAGNEDEDEDWTKGLEGIEPDRSLIQWLEEMVAMWTAERDARISRIQELYDRLEPMWSRLEIDQETQDLFIEMNRGCGMTVISAYEDELERCMDLRRSSLSAFMVAARQELEELWNALLYSEEERREFGPFIDDDYTEELLLLHEEETERLKMEMESKVTLLPKVKEWHGLKLEEEELEVLANDPQRFSRRGGAMLREEKLRKRVGNLLPKVENDLLVLLPQWESEHQRPFTVNGISIVEQIYEAREAKEAAKEAKKRAKQGLAPTAALAPARSVKATPAVKIARGMPGSVMASAVSRKREAPTPTPFGRMGTVMKKQKTGLNMTSMKPAASAGGTRIPSGKSRMADPTSSPTPLPRADPGYESSRIPSFSLKAPAGRRQSFKPRQSQSRGLFQKLRQSMELAEEVDEVEIF</sequence>
<evidence type="ECO:0000313" key="3">
    <source>
        <dbReference type="Proteomes" id="UP000193218"/>
    </source>
</evidence>
<dbReference type="InterPro" id="IPR007145">
    <property type="entry name" value="MAP65_Ase1_PRC1"/>
</dbReference>
<dbReference type="GO" id="GO:0005737">
    <property type="term" value="C:cytoplasm"/>
    <property type="evidence" value="ECO:0007669"/>
    <property type="project" value="TreeGrafter"/>
</dbReference>
<accession>A0A1Y1UB14</accession>
<dbReference type="InParanoid" id="A0A1Y1UB14"/>
<dbReference type="GO" id="GO:0051256">
    <property type="term" value="P:mitotic spindle midzone assembly"/>
    <property type="evidence" value="ECO:0007669"/>
    <property type="project" value="TreeGrafter"/>
</dbReference>
<name>A0A1Y1UB14_9TREE</name>
<dbReference type="GO" id="GO:0008017">
    <property type="term" value="F:microtubule binding"/>
    <property type="evidence" value="ECO:0007669"/>
    <property type="project" value="InterPro"/>
</dbReference>
<dbReference type="RefSeq" id="XP_021869399.1">
    <property type="nucleotide sequence ID" value="XM_022018861.1"/>
</dbReference>
<dbReference type="Gene3D" id="1.20.58.1520">
    <property type="match status" value="1"/>
</dbReference>
<evidence type="ECO:0000256" key="1">
    <source>
        <dbReference type="SAM" id="MobiDB-lite"/>
    </source>
</evidence>
<dbReference type="OrthoDB" id="642895at2759"/>
<reference evidence="2 3" key="1">
    <citation type="submission" date="2017-03" db="EMBL/GenBank/DDBJ databases">
        <title>Widespread Adenine N6-methylation of Active Genes in Fungi.</title>
        <authorList>
            <consortium name="DOE Joint Genome Institute"/>
            <person name="Mondo S.J."/>
            <person name="Dannebaum R.O."/>
            <person name="Kuo R.C."/>
            <person name="Louie K.B."/>
            <person name="Bewick A.J."/>
            <person name="Labutti K."/>
            <person name="Haridas S."/>
            <person name="Kuo A."/>
            <person name="Salamov A."/>
            <person name="Ahrendt S.R."/>
            <person name="Lau R."/>
            <person name="Bowen B.P."/>
            <person name="Lipzen A."/>
            <person name="Sullivan W."/>
            <person name="Andreopoulos W.B."/>
            <person name="Clum A."/>
            <person name="Lindquist E."/>
            <person name="Daum C."/>
            <person name="Northen T.R."/>
            <person name="Ramamoorthy G."/>
            <person name="Schmitz R.J."/>
            <person name="Gryganskyi A."/>
            <person name="Culley D."/>
            <person name="Magnuson J."/>
            <person name="James T.Y."/>
            <person name="O'Malley M.A."/>
            <person name="Stajich J.E."/>
            <person name="Spatafora J.W."/>
            <person name="Visel A."/>
            <person name="Grigoriev I.V."/>
        </authorList>
    </citation>
    <scope>NUCLEOTIDE SEQUENCE [LARGE SCALE GENOMIC DNA]</scope>
    <source>
        <strain evidence="2 3">NRRL Y-17943</strain>
    </source>
</reference>
<protein>
    <submittedName>
        <fullName evidence="2">Microtubule associated protein-domain-containing protein</fullName>
    </submittedName>
</protein>
<organism evidence="2 3">
    <name type="scientific">Kockovaella imperatae</name>
    <dbReference type="NCBI Taxonomy" id="4999"/>
    <lineage>
        <taxon>Eukaryota</taxon>
        <taxon>Fungi</taxon>
        <taxon>Dikarya</taxon>
        <taxon>Basidiomycota</taxon>
        <taxon>Agaricomycotina</taxon>
        <taxon>Tremellomycetes</taxon>
        <taxon>Tremellales</taxon>
        <taxon>Cuniculitremaceae</taxon>
        <taxon>Kockovaella</taxon>
    </lineage>
</organism>
<proteinExistence type="predicted"/>
<comment type="caution">
    <text evidence="2">The sequence shown here is derived from an EMBL/GenBank/DDBJ whole genome shotgun (WGS) entry which is preliminary data.</text>
</comment>
<dbReference type="PANTHER" id="PTHR19321:SF41">
    <property type="entry name" value="FASCETTO-RELATED"/>
    <property type="match status" value="1"/>
</dbReference>
<dbReference type="GeneID" id="33560670"/>
<gene>
    <name evidence="2" type="ORF">BD324DRAFT_657255</name>
</gene>
<dbReference type="AlphaFoldDB" id="A0A1Y1UB14"/>